<feature type="non-terminal residue" evidence="1">
    <location>
        <position position="144"/>
    </location>
</feature>
<reference evidence="1" key="1">
    <citation type="submission" date="2022-06" db="EMBL/GenBank/DDBJ databases">
        <authorList>
            <consortium name="SYNGENTA / RWTH Aachen University"/>
        </authorList>
    </citation>
    <scope>NUCLEOTIDE SEQUENCE</scope>
</reference>
<dbReference type="EMBL" id="CALTRL010003287">
    <property type="protein sequence ID" value="CAH7680028.1"/>
    <property type="molecule type" value="Genomic_DNA"/>
</dbReference>
<sequence>EKDDIYRNERTDSTWLPFKKKEIMIGCLIARFTRSLMSQKTYDHICMVIQLCDVDLPAWKTVQSAKAKLKKKAHCKNKLTVSVLGNPMTTISIQSLLTQELGNPLVSNYLDFYPEDAQGKSIFKLSQSVKWLHQYSRDLRVQMI</sequence>
<evidence type="ECO:0000313" key="2">
    <source>
        <dbReference type="Proteomes" id="UP001153365"/>
    </source>
</evidence>
<dbReference type="Proteomes" id="UP001153365">
    <property type="component" value="Unassembled WGS sequence"/>
</dbReference>
<organism evidence="1 2">
    <name type="scientific">Phakopsora pachyrhizi</name>
    <name type="common">Asian soybean rust disease fungus</name>
    <dbReference type="NCBI Taxonomy" id="170000"/>
    <lineage>
        <taxon>Eukaryota</taxon>
        <taxon>Fungi</taxon>
        <taxon>Dikarya</taxon>
        <taxon>Basidiomycota</taxon>
        <taxon>Pucciniomycotina</taxon>
        <taxon>Pucciniomycetes</taxon>
        <taxon>Pucciniales</taxon>
        <taxon>Phakopsoraceae</taxon>
        <taxon>Phakopsora</taxon>
    </lineage>
</organism>
<dbReference type="PANTHER" id="PTHR31912:SF34">
    <property type="entry name" value="NOTOCHORD-RELATED PROTEIN"/>
    <property type="match status" value="1"/>
</dbReference>
<evidence type="ECO:0000313" key="1">
    <source>
        <dbReference type="EMBL" id="CAH7680028.1"/>
    </source>
</evidence>
<protein>
    <submittedName>
        <fullName evidence="1">Uncharacterized protein</fullName>
    </submittedName>
</protein>
<accession>A0AAV0B4H6</accession>
<proteinExistence type="predicted"/>
<dbReference type="AlphaFoldDB" id="A0AAV0B4H6"/>
<keyword evidence="2" id="KW-1185">Reference proteome</keyword>
<gene>
    <name evidence="1" type="ORF">PPACK8108_LOCUS13301</name>
</gene>
<comment type="caution">
    <text evidence="1">The sequence shown here is derived from an EMBL/GenBank/DDBJ whole genome shotgun (WGS) entry which is preliminary data.</text>
</comment>
<dbReference type="PANTHER" id="PTHR31912">
    <property type="entry name" value="IP13529P"/>
    <property type="match status" value="1"/>
</dbReference>
<feature type="non-terminal residue" evidence="1">
    <location>
        <position position="1"/>
    </location>
</feature>
<name>A0AAV0B4H6_PHAPC</name>